<keyword evidence="4 6" id="KW-0689">Ribosomal protein</keyword>
<dbReference type="Proteomes" id="UP000240042">
    <property type="component" value="Unassembled WGS sequence"/>
</dbReference>
<dbReference type="RefSeq" id="WP_092317252.1">
    <property type="nucleotide sequence ID" value="NZ_FOKY01000001.1"/>
</dbReference>
<dbReference type="AlphaFoldDB" id="A0A1I1D0G3"/>
<dbReference type="GO" id="GO:0003735">
    <property type="term" value="F:structural constituent of ribosome"/>
    <property type="evidence" value="ECO:0007669"/>
    <property type="project" value="UniProtKB-UniRule"/>
</dbReference>
<evidence type="ECO:0000256" key="6">
    <source>
        <dbReference type="HAMAP-Rule" id="MF_01345"/>
    </source>
</evidence>
<dbReference type="STRING" id="34097.SAMN02745150_00160"/>
<dbReference type="EMBL" id="FOKY01000001">
    <property type="protein sequence ID" value="SFB68267.1"/>
    <property type="molecule type" value="Genomic_DNA"/>
</dbReference>
<dbReference type="Pfam" id="PF00366">
    <property type="entry name" value="Ribosomal_S17"/>
    <property type="match status" value="1"/>
</dbReference>
<sequence>MESKQKTFAGIVTSDKMDKSRIITVMTREKHPLYKKYVPKRKKFMVHDAQNMSHMGDRVLIAESIPHSRCKRWTLLEVLEKNRD</sequence>
<organism evidence="7 8">
    <name type="scientific">Brevinema andersonii</name>
    <dbReference type="NCBI Taxonomy" id="34097"/>
    <lineage>
        <taxon>Bacteria</taxon>
        <taxon>Pseudomonadati</taxon>
        <taxon>Spirochaetota</taxon>
        <taxon>Spirochaetia</taxon>
        <taxon>Brevinematales</taxon>
        <taxon>Brevinemataceae</taxon>
        <taxon>Brevinema</taxon>
    </lineage>
</organism>
<keyword evidence="5 6" id="KW-0687">Ribonucleoprotein</keyword>
<accession>A0A1I1D0G3</accession>
<protein>
    <recommendedName>
        <fullName evidence="6">Small ribosomal subunit protein uS17</fullName>
    </recommendedName>
</protein>
<dbReference type="Gene3D" id="2.40.50.140">
    <property type="entry name" value="Nucleic acid-binding proteins"/>
    <property type="match status" value="1"/>
</dbReference>
<evidence type="ECO:0000256" key="1">
    <source>
        <dbReference type="ARBA" id="ARBA00010254"/>
    </source>
</evidence>
<dbReference type="GO" id="GO:0022627">
    <property type="term" value="C:cytosolic small ribosomal subunit"/>
    <property type="evidence" value="ECO:0007669"/>
    <property type="project" value="UniProtKB-UniRule"/>
</dbReference>
<dbReference type="InterPro" id="IPR012340">
    <property type="entry name" value="NA-bd_OB-fold"/>
</dbReference>
<gene>
    <name evidence="6" type="primary">rpsQ</name>
    <name evidence="7" type="ORF">SAMN02745150_00160</name>
</gene>
<dbReference type="InterPro" id="IPR019984">
    <property type="entry name" value="Ribosomal_uS17_bact/chlr"/>
</dbReference>
<dbReference type="NCBIfam" id="TIGR03635">
    <property type="entry name" value="uS17_bact"/>
    <property type="match status" value="1"/>
</dbReference>
<comment type="similarity">
    <text evidence="1 6">Belongs to the universal ribosomal protein uS17 family.</text>
</comment>
<dbReference type="PANTHER" id="PTHR10744:SF1">
    <property type="entry name" value="SMALL RIBOSOMAL SUBUNIT PROTEIN US17M"/>
    <property type="match status" value="1"/>
</dbReference>
<dbReference type="GO" id="GO:0019843">
    <property type="term" value="F:rRNA binding"/>
    <property type="evidence" value="ECO:0007669"/>
    <property type="project" value="UniProtKB-UniRule"/>
</dbReference>
<name>A0A1I1D0G3_BREAD</name>
<evidence type="ECO:0000313" key="7">
    <source>
        <dbReference type="EMBL" id="SFB68267.1"/>
    </source>
</evidence>
<keyword evidence="8" id="KW-1185">Reference proteome</keyword>
<dbReference type="OrthoDB" id="9811714at2"/>
<evidence type="ECO:0000256" key="4">
    <source>
        <dbReference type="ARBA" id="ARBA00022980"/>
    </source>
</evidence>
<evidence type="ECO:0000313" key="8">
    <source>
        <dbReference type="Proteomes" id="UP000240042"/>
    </source>
</evidence>
<proteinExistence type="inferred from homology"/>
<evidence type="ECO:0000256" key="5">
    <source>
        <dbReference type="ARBA" id="ARBA00023274"/>
    </source>
</evidence>
<dbReference type="NCBIfam" id="NF004123">
    <property type="entry name" value="PRK05610.1"/>
    <property type="match status" value="1"/>
</dbReference>
<evidence type="ECO:0000256" key="3">
    <source>
        <dbReference type="ARBA" id="ARBA00022884"/>
    </source>
</evidence>
<reference evidence="8" key="1">
    <citation type="submission" date="2016-10" db="EMBL/GenBank/DDBJ databases">
        <authorList>
            <person name="Varghese N."/>
            <person name="Submissions S."/>
        </authorList>
    </citation>
    <scope>NUCLEOTIDE SEQUENCE [LARGE SCALE GENOMIC DNA]</scope>
    <source>
        <strain evidence="8">ATCC 43811</strain>
    </source>
</reference>
<evidence type="ECO:0000256" key="2">
    <source>
        <dbReference type="ARBA" id="ARBA00022730"/>
    </source>
</evidence>
<dbReference type="SUPFAM" id="SSF50249">
    <property type="entry name" value="Nucleic acid-binding proteins"/>
    <property type="match status" value="1"/>
</dbReference>
<dbReference type="GO" id="GO:0006412">
    <property type="term" value="P:translation"/>
    <property type="evidence" value="ECO:0007669"/>
    <property type="project" value="UniProtKB-UniRule"/>
</dbReference>
<comment type="subunit">
    <text evidence="6">Part of the 30S ribosomal subunit.</text>
</comment>
<dbReference type="InterPro" id="IPR000266">
    <property type="entry name" value="Ribosomal_uS17"/>
</dbReference>
<comment type="function">
    <text evidence="6">One of the primary rRNA binding proteins, it binds specifically to the 5'-end of 16S ribosomal RNA.</text>
</comment>
<dbReference type="PRINTS" id="PR00973">
    <property type="entry name" value="RIBOSOMALS17"/>
</dbReference>
<dbReference type="PANTHER" id="PTHR10744">
    <property type="entry name" value="40S RIBOSOMAL PROTEIN S11 FAMILY MEMBER"/>
    <property type="match status" value="1"/>
</dbReference>
<dbReference type="CDD" id="cd00364">
    <property type="entry name" value="Ribosomal_uS17"/>
    <property type="match status" value="1"/>
</dbReference>
<keyword evidence="3 6" id="KW-0694">RNA-binding</keyword>
<keyword evidence="2 6" id="KW-0699">rRNA-binding</keyword>
<dbReference type="HAMAP" id="MF_01345_B">
    <property type="entry name" value="Ribosomal_uS17_B"/>
    <property type="match status" value="1"/>
</dbReference>